<evidence type="ECO:0000313" key="10">
    <source>
        <dbReference type="Proteomes" id="UP000270296"/>
    </source>
</evidence>
<gene>
    <name evidence="9" type="ORF">SBAD_LOCUS4135</name>
</gene>
<dbReference type="GO" id="GO:0010008">
    <property type="term" value="C:endosome membrane"/>
    <property type="evidence" value="ECO:0007669"/>
    <property type="project" value="TreeGrafter"/>
</dbReference>
<protein>
    <recommendedName>
        <fullName evidence="3">Protein VAC14 homolog</fullName>
    </recommendedName>
</protein>
<feature type="domain" description="Vacuolar protein 14 C-terminal Fig4-binding" evidence="8">
    <location>
        <begin position="369"/>
        <end position="478"/>
    </location>
</feature>
<evidence type="ECO:0000256" key="3">
    <source>
        <dbReference type="ARBA" id="ARBA00013840"/>
    </source>
</evidence>
<evidence type="ECO:0000256" key="7">
    <source>
        <dbReference type="ARBA" id="ARBA00047092"/>
    </source>
</evidence>
<dbReference type="OrthoDB" id="5574975at2759"/>
<accession>A0A183IKI9</accession>
<dbReference type="PANTHER" id="PTHR16023:SF0">
    <property type="entry name" value="PROTEIN VAC14 HOMOLOG"/>
    <property type="match status" value="1"/>
</dbReference>
<dbReference type="InterPro" id="IPR026825">
    <property type="entry name" value="Vac14"/>
</dbReference>
<dbReference type="SUPFAM" id="SSF48371">
    <property type="entry name" value="ARM repeat"/>
    <property type="match status" value="1"/>
</dbReference>
<dbReference type="Pfam" id="PF11916">
    <property type="entry name" value="Vac14_Fig4_bd"/>
    <property type="match status" value="1"/>
</dbReference>
<comment type="subunit">
    <text evidence="7">Forms pentamers. Component of the PI(3,5)P2 regulatory complex/PAS complex, at least composed of PIKFYVE, FIG4 and VAC14. VAC14 nucleates the assembly of the complex and serves as a scaffold by pentamerizing into a star-shaped structure, which can bind a single copy each of PIKFYVE and FIG4 and coordinates their activities. Interacts with NOS1.</text>
</comment>
<sequence length="511" mass="57626">MAEPLLVPIPSSMLRQLTDKMYEKRKAAALELEKLVRESVRMNQMDAVEKMISMMSELVNSPTPHVRKGGLLGLAAIAIALGNPLNPIYACNLIMPVLSCVLDAEGRVRYYACESLYNIMKVTREMALLKFDDLFDALCKVSRHSGKFEVGKFMALLRERIYTQNEFVKCFLIMWFLQVQTLQNNPDMKLVSYVSDILDGIFHILADPSKLTRTVCLSVLDGFLQTILDQPIEADVECMVNVLVVNAQSKGELKVALNLPLIIAVLQSNLSSVAVPTKIAALHWIRCLYTQMPTQVSMHMSDLFPSLLQSLSDPSDEVSVGIHSVNTKCSITLASLGLSNLTQASLTDISPYFVKFIISLLEEFRRDDELLLNRGAFIVRQLCIWLKPEDTFRTFAVLLNAEDDVIFVAQLVRILSSTLLTAPELFSLRQRLQNNKDKESLKLFGCLYTCWSYEPVSLLALCLLTQNYAHAADLVERLYVYFTSGFKNEKYDSSIHWCTCRSLLFLLGITL</sequence>
<dbReference type="GO" id="GO:0006661">
    <property type="term" value="P:phosphatidylinositol biosynthetic process"/>
    <property type="evidence" value="ECO:0007669"/>
    <property type="project" value="InterPro"/>
</dbReference>
<evidence type="ECO:0000259" key="8">
    <source>
        <dbReference type="Pfam" id="PF11916"/>
    </source>
</evidence>
<dbReference type="EMBL" id="UZAM01008147">
    <property type="protein sequence ID" value="VDP03474.1"/>
    <property type="molecule type" value="Genomic_DNA"/>
</dbReference>
<reference evidence="9 10" key="2">
    <citation type="submission" date="2018-11" db="EMBL/GenBank/DDBJ databases">
        <authorList>
            <consortium name="Pathogen Informatics"/>
        </authorList>
    </citation>
    <scope>NUCLEOTIDE SEQUENCE [LARGE SCALE GENOMIC DNA]</scope>
</reference>
<dbReference type="InterPro" id="IPR011989">
    <property type="entry name" value="ARM-like"/>
</dbReference>
<dbReference type="Gene3D" id="1.25.10.10">
    <property type="entry name" value="Leucine-rich Repeat Variant"/>
    <property type="match status" value="2"/>
</dbReference>
<keyword evidence="5" id="KW-0472">Membrane</keyword>
<evidence type="ECO:0000313" key="11">
    <source>
        <dbReference type="WBParaSite" id="SBAD_0000431601-mRNA-1"/>
    </source>
</evidence>
<evidence type="ECO:0000313" key="9">
    <source>
        <dbReference type="EMBL" id="VDP03474.1"/>
    </source>
</evidence>
<name>A0A183IKI9_9BILA</name>
<evidence type="ECO:0000256" key="5">
    <source>
        <dbReference type="ARBA" id="ARBA00023136"/>
    </source>
</evidence>
<comment type="similarity">
    <text evidence="2">Belongs to the VAC14 family.</text>
</comment>
<evidence type="ECO:0000256" key="4">
    <source>
        <dbReference type="ARBA" id="ARBA00022737"/>
    </source>
</evidence>
<keyword evidence="10" id="KW-1185">Reference proteome</keyword>
<dbReference type="InterPro" id="IPR016024">
    <property type="entry name" value="ARM-type_fold"/>
</dbReference>
<dbReference type="WBParaSite" id="SBAD_0000431601-mRNA-1">
    <property type="protein sequence ID" value="SBAD_0000431601-mRNA-1"/>
    <property type="gene ID" value="SBAD_0000431601"/>
</dbReference>
<reference evidence="11" key="1">
    <citation type="submission" date="2016-06" db="UniProtKB">
        <authorList>
            <consortium name="WormBaseParasite"/>
        </authorList>
    </citation>
    <scope>IDENTIFICATION</scope>
</reference>
<dbReference type="Pfam" id="PF12755">
    <property type="entry name" value="Vac14_Fab1_bd"/>
    <property type="match status" value="1"/>
</dbReference>
<dbReference type="GO" id="GO:0070772">
    <property type="term" value="C:PAS complex"/>
    <property type="evidence" value="ECO:0007669"/>
    <property type="project" value="InterPro"/>
</dbReference>
<dbReference type="AlphaFoldDB" id="A0A183IKI9"/>
<dbReference type="InterPro" id="IPR021841">
    <property type="entry name" value="VAC14_Fig4p-bd"/>
</dbReference>
<dbReference type="Proteomes" id="UP000270296">
    <property type="component" value="Unassembled WGS sequence"/>
</dbReference>
<comment type="subcellular location">
    <subcellularLocation>
        <location evidence="1">Endomembrane system</location>
    </subcellularLocation>
</comment>
<evidence type="ECO:0000256" key="6">
    <source>
        <dbReference type="ARBA" id="ARBA00045654"/>
    </source>
</evidence>
<dbReference type="PANTHER" id="PTHR16023">
    <property type="entry name" value="TAX1 BINDING PROTEIN-RELATED"/>
    <property type="match status" value="1"/>
</dbReference>
<keyword evidence="4" id="KW-0677">Repeat</keyword>
<evidence type="ECO:0000256" key="2">
    <source>
        <dbReference type="ARBA" id="ARBA00010225"/>
    </source>
</evidence>
<proteinExistence type="inferred from homology"/>
<evidence type="ECO:0000256" key="1">
    <source>
        <dbReference type="ARBA" id="ARBA00004308"/>
    </source>
</evidence>
<organism evidence="11">
    <name type="scientific">Soboliphyme baturini</name>
    <dbReference type="NCBI Taxonomy" id="241478"/>
    <lineage>
        <taxon>Eukaryota</taxon>
        <taxon>Metazoa</taxon>
        <taxon>Ecdysozoa</taxon>
        <taxon>Nematoda</taxon>
        <taxon>Enoplea</taxon>
        <taxon>Dorylaimia</taxon>
        <taxon>Dioctophymatida</taxon>
        <taxon>Dioctophymatoidea</taxon>
        <taxon>Soboliphymatidae</taxon>
        <taxon>Soboliphyme</taxon>
    </lineage>
</organism>
<comment type="function">
    <text evidence="6">Scaffold protein component of the PI(3,5)P2 regulatory complex which regulates both the synthesis and turnover of phosphatidylinositol 3,5-bisphosphate (PtdIns(3,5)P2). Pentamerizes into a star-shaped structure and nucleates the assembly of the complex. The pentamer binds a single copy each of PIKFYVE and FIG4 and coordinates both PIKfyve kinase activity and FIG4 phosphatase activity, being required to maintain normal levels of phosphatidylinositol 3-phosphate (PtdIns(3)P) and phosphatidylinositol 5-phosphate (PtdIns(5)P). Plays a role in the biogenesis of endosome carrier vesicles (ECV) / multivesicular bodies (MVB) transport intermediates from early endosomes.</text>
</comment>